<evidence type="ECO:0000313" key="4">
    <source>
        <dbReference type="EMBL" id="OCH91422.1"/>
    </source>
</evidence>
<dbReference type="InterPro" id="IPR052743">
    <property type="entry name" value="Glutaminase_GtaA"/>
</dbReference>
<name>A0A8E2DLC7_9APHY</name>
<dbReference type="PANTHER" id="PTHR31987">
    <property type="entry name" value="GLUTAMINASE A-RELATED"/>
    <property type="match status" value="1"/>
</dbReference>
<protein>
    <recommendedName>
        <fullName evidence="6">DUF5127 domain-containing protein</fullName>
    </recommendedName>
</protein>
<sequence>MLTCFLVVILLIITPFTRAQSTPVQSFWPAAVPLAVHSPYFSLWLPTQDGVNPLNVITKFWNGSLIGPIGLVRVDGTTYQWLGAWRGQRDASGINLANLTGIQITPTRSILAVQVESIMLNVTYLTPIEPSDWVRQSMPFSYVAMEVSSIDGQPHDIQVYFDVDGGWMSGDNSAVVKWNLQSASGVTYHEIQLNTSNTLQETPNSNRADYGSMYHAMANRSDMTYRMGGSDANTRDQFQTTGSLDNSVNTTFRAISDNVVFAFAVDLGLTSSTSSPVVWTIGYVQDPAIAYTTPDGQTQDRSPYFVADFSDASGYVPAFVSDYDAASQRAQALDQKILQDASGVSSDYADLVSLAARQVLGAIDITISNGSDGQFNTSDTMIFMKDIGNTGWVSAERYHHCRELKSES</sequence>
<evidence type="ECO:0000256" key="1">
    <source>
        <dbReference type="SAM" id="SignalP"/>
    </source>
</evidence>
<feature type="chain" id="PRO_5034671718" description="DUF5127 domain-containing protein" evidence="1">
    <location>
        <begin position="20"/>
        <end position="408"/>
    </location>
</feature>
<gene>
    <name evidence="4" type="ORF">OBBRIDRAFT_524115</name>
</gene>
<feature type="domain" description="Glutaminase A N-terminal" evidence="3">
    <location>
        <begin position="107"/>
        <end position="340"/>
    </location>
</feature>
<keyword evidence="5" id="KW-1185">Reference proteome</keyword>
<feature type="signal peptide" evidence="1">
    <location>
        <begin position="1"/>
        <end position="19"/>
    </location>
</feature>
<dbReference type="InterPro" id="IPR032514">
    <property type="entry name" value="GtaA_central"/>
</dbReference>
<dbReference type="AlphaFoldDB" id="A0A8E2DLC7"/>
<reference evidence="4 5" key="1">
    <citation type="submission" date="2016-07" db="EMBL/GenBank/DDBJ databases">
        <title>Draft genome of the white-rot fungus Obba rivulosa 3A-2.</title>
        <authorList>
            <consortium name="DOE Joint Genome Institute"/>
            <person name="Miettinen O."/>
            <person name="Riley R."/>
            <person name="Acob R."/>
            <person name="Barry K."/>
            <person name="Cullen D."/>
            <person name="De Vries R."/>
            <person name="Hainaut M."/>
            <person name="Hatakka A."/>
            <person name="Henrissat B."/>
            <person name="Hilden K."/>
            <person name="Kuo R."/>
            <person name="Labutti K."/>
            <person name="Lipzen A."/>
            <person name="Makela M.R."/>
            <person name="Sandor L."/>
            <person name="Spatafora J.W."/>
            <person name="Grigoriev I.V."/>
            <person name="Hibbett D.S."/>
        </authorList>
    </citation>
    <scope>NUCLEOTIDE SEQUENCE [LARGE SCALE GENOMIC DNA]</scope>
    <source>
        <strain evidence="4 5">3A-2</strain>
    </source>
</reference>
<organism evidence="4 5">
    <name type="scientific">Obba rivulosa</name>
    <dbReference type="NCBI Taxonomy" id="1052685"/>
    <lineage>
        <taxon>Eukaryota</taxon>
        <taxon>Fungi</taxon>
        <taxon>Dikarya</taxon>
        <taxon>Basidiomycota</taxon>
        <taxon>Agaricomycotina</taxon>
        <taxon>Agaricomycetes</taxon>
        <taxon>Polyporales</taxon>
        <taxon>Gelatoporiaceae</taxon>
        <taxon>Obba</taxon>
    </lineage>
</organism>
<accession>A0A8E2DLC7</accession>
<evidence type="ECO:0000259" key="2">
    <source>
        <dbReference type="Pfam" id="PF16335"/>
    </source>
</evidence>
<proteinExistence type="predicted"/>
<dbReference type="Proteomes" id="UP000250043">
    <property type="component" value="Unassembled WGS sequence"/>
</dbReference>
<evidence type="ECO:0000259" key="3">
    <source>
        <dbReference type="Pfam" id="PF17168"/>
    </source>
</evidence>
<feature type="domain" description="Glutaminase A central" evidence="2">
    <location>
        <begin position="345"/>
        <end position="393"/>
    </location>
</feature>
<dbReference type="PANTHER" id="PTHR31987:SF1">
    <property type="entry name" value="GLUTAMINASE A"/>
    <property type="match status" value="1"/>
</dbReference>
<keyword evidence="1" id="KW-0732">Signal</keyword>
<dbReference type="InterPro" id="IPR033433">
    <property type="entry name" value="GtaA_N"/>
</dbReference>
<dbReference type="Pfam" id="PF16335">
    <property type="entry name" value="GtaA_6_Hairpin"/>
    <property type="match status" value="1"/>
</dbReference>
<evidence type="ECO:0000313" key="5">
    <source>
        <dbReference type="Proteomes" id="UP000250043"/>
    </source>
</evidence>
<feature type="non-terminal residue" evidence="4">
    <location>
        <position position="408"/>
    </location>
</feature>
<dbReference type="EMBL" id="KV722385">
    <property type="protein sequence ID" value="OCH91422.1"/>
    <property type="molecule type" value="Genomic_DNA"/>
</dbReference>
<dbReference type="Pfam" id="PF17168">
    <property type="entry name" value="DUF5127"/>
    <property type="match status" value="1"/>
</dbReference>
<dbReference type="OrthoDB" id="2800273at2759"/>
<evidence type="ECO:0008006" key="6">
    <source>
        <dbReference type="Google" id="ProtNLM"/>
    </source>
</evidence>